<organism evidence="1 2">
    <name type="scientific">Haloplanus vescus</name>
    <dbReference type="NCBI Taxonomy" id="555874"/>
    <lineage>
        <taxon>Archaea</taxon>
        <taxon>Methanobacteriati</taxon>
        <taxon>Methanobacteriota</taxon>
        <taxon>Stenosarchaea group</taxon>
        <taxon>Halobacteria</taxon>
        <taxon>Halobacteriales</taxon>
        <taxon>Haloferacaceae</taxon>
        <taxon>Haloplanus</taxon>
    </lineage>
</organism>
<gene>
    <name evidence="1" type="ORF">SAMN04488065_2635</name>
</gene>
<protein>
    <recommendedName>
        <fullName evidence="3">SinR family protein</fullName>
    </recommendedName>
</protein>
<dbReference type="RefSeq" id="WP_092635550.1">
    <property type="nucleotide sequence ID" value="NZ_FNQT01000005.1"/>
</dbReference>
<evidence type="ECO:0000313" key="1">
    <source>
        <dbReference type="EMBL" id="SEA31849.1"/>
    </source>
</evidence>
<proteinExistence type="predicted"/>
<dbReference type="GeneID" id="73549696"/>
<dbReference type="OrthoDB" id="350922at2157"/>
<dbReference type="EMBL" id="FNQT01000005">
    <property type="protein sequence ID" value="SEA31849.1"/>
    <property type="molecule type" value="Genomic_DNA"/>
</dbReference>
<keyword evidence="2" id="KW-1185">Reference proteome</keyword>
<sequence>MTVYEISYDLHEPGQDYEEIHEAIESLGPTFDALESTWLVDVSNKGAGDIADELTGVTDTNDSIVVTQIPKSGGGRWAYRNVSGGLGDWFDEHL</sequence>
<reference evidence="1 2" key="1">
    <citation type="submission" date="2016-10" db="EMBL/GenBank/DDBJ databases">
        <authorList>
            <person name="de Groot N.N."/>
        </authorList>
    </citation>
    <scope>NUCLEOTIDE SEQUENCE [LARGE SCALE GENOMIC DNA]</scope>
    <source>
        <strain evidence="1 2">CGMCC 1.8712</strain>
    </source>
</reference>
<evidence type="ECO:0000313" key="2">
    <source>
        <dbReference type="Proteomes" id="UP000236755"/>
    </source>
</evidence>
<evidence type="ECO:0008006" key="3">
    <source>
        <dbReference type="Google" id="ProtNLM"/>
    </source>
</evidence>
<accession>A0A1H4A755</accession>
<name>A0A1H4A755_9EURY</name>
<dbReference type="Proteomes" id="UP000236755">
    <property type="component" value="Unassembled WGS sequence"/>
</dbReference>
<dbReference type="AlphaFoldDB" id="A0A1H4A755"/>